<evidence type="ECO:0000313" key="5">
    <source>
        <dbReference type="EMBL" id="QFZ85700.1"/>
    </source>
</evidence>
<dbReference type="AlphaFoldDB" id="A0A5Q0M7F9"/>
<feature type="domain" description="HTH gntR-type" evidence="4">
    <location>
        <begin position="19"/>
        <end position="86"/>
    </location>
</feature>
<gene>
    <name evidence="5" type="ORF">GFK26_24485</name>
</gene>
<dbReference type="GO" id="GO:0003677">
    <property type="term" value="F:DNA binding"/>
    <property type="evidence" value="ECO:0007669"/>
    <property type="project" value="UniProtKB-KW"/>
</dbReference>
<keyword evidence="2" id="KW-0238">DNA-binding</keyword>
<protein>
    <submittedName>
        <fullName evidence="5">FCD domain-containing protein</fullName>
    </submittedName>
</protein>
<accession>A0A5Q0M7F9</accession>
<reference evidence="5 6" key="1">
    <citation type="submission" date="2019-10" db="EMBL/GenBank/DDBJ databases">
        <title>Complete genome sequence of Variovorax paradoxus 5C-2.</title>
        <authorList>
            <person name="Gogoleva N.E."/>
            <person name="Balkin A.S."/>
        </authorList>
    </citation>
    <scope>NUCLEOTIDE SEQUENCE [LARGE SCALE GENOMIC DNA]</scope>
    <source>
        <strain evidence="5 6">5C-2</strain>
    </source>
</reference>
<dbReference type="PANTHER" id="PTHR43537:SF5">
    <property type="entry name" value="UXU OPERON TRANSCRIPTIONAL REGULATOR"/>
    <property type="match status" value="1"/>
</dbReference>
<proteinExistence type="predicted"/>
<dbReference type="InterPro" id="IPR036390">
    <property type="entry name" value="WH_DNA-bd_sf"/>
</dbReference>
<evidence type="ECO:0000256" key="1">
    <source>
        <dbReference type="ARBA" id="ARBA00023015"/>
    </source>
</evidence>
<keyword evidence="1" id="KW-0805">Transcription regulation</keyword>
<dbReference type="GO" id="GO:0003700">
    <property type="term" value="F:DNA-binding transcription factor activity"/>
    <property type="evidence" value="ECO:0007669"/>
    <property type="project" value="InterPro"/>
</dbReference>
<dbReference type="RefSeq" id="WP_153284248.1">
    <property type="nucleotide sequence ID" value="NZ_CP045644.1"/>
</dbReference>
<dbReference type="SUPFAM" id="SSF46785">
    <property type="entry name" value="Winged helix' DNA-binding domain"/>
    <property type="match status" value="1"/>
</dbReference>
<evidence type="ECO:0000256" key="3">
    <source>
        <dbReference type="ARBA" id="ARBA00023163"/>
    </source>
</evidence>
<dbReference type="SMART" id="SM00345">
    <property type="entry name" value="HTH_GNTR"/>
    <property type="match status" value="1"/>
</dbReference>
<dbReference type="Gene3D" id="1.20.120.530">
    <property type="entry name" value="GntR ligand-binding domain-like"/>
    <property type="match status" value="1"/>
</dbReference>
<dbReference type="PROSITE" id="PS50949">
    <property type="entry name" value="HTH_GNTR"/>
    <property type="match status" value="1"/>
</dbReference>
<evidence type="ECO:0000313" key="6">
    <source>
        <dbReference type="Proteomes" id="UP000326780"/>
    </source>
</evidence>
<name>A0A5Q0M7F9_VARPD</name>
<dbReference type="Gene3D" id="1.10.10.10">
    <property type="entry name" value="Winged helix-like DNA-binding domain superfamily/Winged helix DNA-binding domain"/>
    <property type="match status" value="1"/>
</dbReference>
<dbReference type="Pfam" id="PF00392">
    <property type="entry name" value="GntR"/>
    <property type="match status" value="1"/>
</dbReference>
<dbReference type="InterPro" id="IPR011711">
    <property type="entry name" value="GntR_C"/>
</dbReference>
<evidence type="ECO:0000256" key="2">
    <source>
        <dbReference type="ARBA" id="ARBA00023125"/>
    </source>
</evidence>
<dbReference type="SUPFAM" id="SSF48008">
    <property type="entry name" value="GntR ligand-binding domain-like"/>
    <property type="match status" value="1"/>
</dbReference>
<dbReference type="SMART" id="SM00895">
    <property type="entry name" value="FCD"/>
    <property type="match status" value="1"/>
</dbReference>
<dbReference type="Proteomes" id="UP000326780">
    <property type="component" value="Chromosome"/>
</dbReference>
<dbReference type="InterPro" id="IPR000524">
    <property type="entry name" value="Tscrpt_reg_HTH_GntR"/>
</dbReference>
<keyword evidence="3" id="KW-0804">Transcription</keyword>
<sequence>MKAATPARKAPARRPEAAISLNETAYLRLKEALVTLAYKPGEYLNTAQVMERLGVGRTPVNQALHRLSAEGLVRIIPRKGAMASPLSINDALELIEVRLVNEVLCMRLAAAAITEGELAELQAIAEQFEAAARRRDAMSVMNLDRLFHEKIAAAARNAMLQDILSVLHARSQRFWAISLAAEGHLAEVIEEHRTIVATLQRHDADAAAEAAKTHVLSFKASMLNSQR</sequence>
<dbReference type="EMBL" id="CP045644">
    <property type="protein sequence ID" value="QFZ85700.1"/>
    <property type="molecule type" value="Genomic_DNA"/>
</dbReference>
<dbReference type="Pfam" id="PF07729">
    <property type="entry name" value="FCD"/>
    <property type="match status" value="1"/>
</dbReference>
<organism evidence="5 6">
    <name type="scientific">Variovorax paradoxus</name>
    <dbReference type="NCBI Taxonomy" id="34073"/>
    <lineage>
        <taxon>Bacteria</taxon>
        <taxon>Pseudomonadati</taxon>
        <taxon>Pseudomonadota</taxon>
        <taxon>Betaproteobacteria</taxon>
        <taxon>Burkholderiales</taxon>
        <taxon>Comamonadaceae</taxon>
        <taxon>Variovorax</taxon>
    </lineage>
</organism>
<evidence type="ECO:0000259" key="4">
    <source>
        <dbReference type="PROSITE" id="PS50949"/>
    </source>
</evidence>
<dbReference type="InterPro" id="IPR008920">
    <property type="entry name" value="TF_FadR/GntR_C"/>
</dbReference>
<dbReference type="PANTHER" id="PTHR43537">
    <property type="entry name" value="TRANSCRIPTIONAL REGULATOR, GNTR FAMILY"/>
    <property type="match status" value="1"/>
</dbReference>
<dbReference type="InterPro" id="IPR036388">
    <property type="entry name" value="WH-like_DNA-bd_sf"/>
</dbReference>